<sequence length="401" mass="44102">MATGRRLQKTPLQAMAGGLANAAFSPDGSIIAFTSWYSNSISLLKVSTGKQLKILEAHTDDVGSLVFSPDGRILVSDSMDNNIRIWDVQTGHCLRTLIGAGSIANFSPDGQIIAASNVYKKGIDFWEVSTGSHLKTFKKVDGYPTFSTDSSLFAVSNSNDYTIGIWEVATGKHLQTLKGHTAPLNMLAFSPAGLLLASSSQDGTLGIWDVKTGKRVRTLKGGISSEGIIAFSPDSRTLAFTTDDNAIGLWDLEDNINEWSGISLDEKGEYKIDLNTLPYKLDGLELKPDKEKADSPDKPARWSKYHPFHWLPQAEAGDSNAMLQIGTIYDRNNDLARALQWYQRAIKAGSPQAKEQQDRLLHWLEDKDNWQTVPGPFRDAFCTARAEFELLEKVRGLCGTK</sequence>
<dbReference type="InterPro" id="IPR020472">
    <property type="entry name" value="WD40_PAC1"/>
</dbReference>
<dbReference type="InterPro" id="IPR019775">
    <property type="entry name" value="WD40_repeat_CS"/>
</dbReference>
<dbReference type="PRINTS" id="PR00320">
    <property type="entry name" value="GPROTEINBRPT"/>
</dbReference>
<dbReference type="InterPro" id="IPR019734">
    <property type="entry name" value="TPR_rpt"/>
</dbReference>
<feature type="repeat" description="WD" evidence="3">
    <location>
        <begin position="55"/>
        <end position="96"/>
    </location>
</feature>
<comment type="caution">
    <text evidence="5">The sequence shown here is derived from an EMBL/GenBank/DDBJ whole genome shotgun (WGS) entry which is preliminary data.</text>
</comment>
<evidence type="ECO:0000313" key="5">
    <source>
        <dbReference type="EMBL" id="TAA73696.1"/>
    </source>
</evidence>
<proteinExistence type="predicted"/>
<evidence type="ECO:0000256" key="2">
    <source>
        <dbReference type="ARBA" id="ARBA00022737"/>
    </source>
</evidence>
<keyword evidence="6" id="KW-1185">Reference proteome</keyword>
<dbReference type="CDD" id="cd00200">
    <property type="entry name" value="WD40"/>
    <property type="match status" value="1"/>
</dbReference>
<dbReference type="InterPro" id="IPR015943">
    <property type="entry name" value="WD40/YVTN_repeat-like_dom_sf"/>
</dbReference>
<keyword evidence="1 3" id="KW-0853">WD repeat</keyword>
<dbReference type="InterPro" id="IPR011047">
    <property type="entry name" value="Quinoprotein_ADH-like_sf"/>
</dbReference>
<dbReference type="EMBL" id="NQJD01000070">
    <property type="protein sequence ID" value="TAA73696.1"/>
    <property type="molecule type" value="Genomic_DNA"/>
</dbReference>
<accession>A0A521FY57</accession>
<dbReference type="PROSITE" id="PS00678">
    <property type="entry name" value="WD_REPEATS_1"/>
    <property type="match status" value="1"/>
</dbReference>
<reference evidence="5" key="1">
    <citation type="submission" date="2017-07" db="EMBL/GenBank/DDBJ databases">
        <title>The cable genome - Insights into the physiology and evolution of filamentous bacteria capable of sulfide oxidation via long distance electron transfer.</title>
        <authorList>
            <person name="Thorup C."/>
            <person name="Bjerg J.T."/>
            <person name="Schreiber L."/>
            <person name="Nielsen L.P."/>
            <person name="Kjeldsen K.U."/>
            <person name="Boesen T."/>
            <person name="Boggild A."/>
            <person name="Meysman F."/>
            <person name="Geelhoed J."/>
            <person name="Schramm A."/>
        </authorList>
    </citation>
    <scope>NUCLEOTIDE SEQUENCE [LARGE SCALE GENOMIC DNA]</scope>
    <source>
        <strain evidence="5">GS</strain>
    </source>
</reference>
<dbReference type="SUPFAM" id="SSF81901">
    <property type="entry name" value="HCP-like"/>
    <property type="match status" value="1"/>
</dbReference>
<dbReference type="InterPro" id="IPR001680">
    <property type="entry name" value="WD40_rpt"/>
</dbReference>
<feature type="repeat" description="TPR" evidence="4">
    <location>
        <begin position="319"/>
        <end position="352"/>
    </location>
</feature>
<dbReference type="SUPFAM" id="SSF50998">
    <property type="entry name" value="Quinoprotein alcohol dehydrogenase-like"/>
    <property type="match status" value="1"/>
</dbReference>
<dbReference type="PANTHER" id="PTHR19879:SF9">
    <property type="entry name" value="TRANSCRIPTION INITIATION FACTOR TFIID SUBUNIT 5"/>
    <property type="match status" value="1"/>
</dbReference>
<protein>
    <submittedName>
        <fullName evidence="5">WD40-like Beta Propeller Repeat</fullName>
    </submittedName>
</protein>
<evidence type="ECO:0000256" key="4">
    <source>
        <dbReference type="PROSITE-ProRule" id="PRU00339"/>
    </source>
</evidence>
<dbReference type="PROSITE" id="PS50082">
    <property type="entry name" value="WD_REPEATS_2"/>
    <property type="match status" value="3"/>
</dbReference>
<evidence type="ECO:0000256" key="1">
    <source>
        <dbReference type="ARBA" id="ARBA00022574"/>
    </source>
</evidence>
<name>A0A521FY57_9BACT</name>
<dbReference type="Pfam" id="PF00400">
    <property type="entry name" value="WD40"/>
    <property type="match status" value="2"/>
</dbReference>
<feature type="repeat" description="WD" evidence="3">
    <location>
        <begin position="229"/>
        <end position="253"/>
    </location>
</feature>
<dbReference type="Gene3D" id="2.130.10.10">
    <property type="entry name" value="YVTN repeat-like/Quinoprotein amine dehydrogenase"/>
    <property type="match status" value="2"/>
</dbReference>
<dbReference type="InterPro" id="IPR011990">
    <property type="entry name" value="TPR-like_helical_dom_sf"/>
</dbReference>
<organism evidence="5 6">
    <name type="scientific">Candidatus Electronema aureum</name>
    <dbReference type="NCBI Taxonomy" id="2005002"/>
    <lineage>
        <taxon>Bacteria</taxon>
        <taxon>Pseudomonadati</taxon>
        <taxon>Thermodesulfobacteriota</taxon>
        <taxon>Desulfobulbia</taxon>
        <taxon>Desulfobulbales</taxon>
        <taxon>Desulfobulbaceae</taxon>
        <taxon>Candidatus Electronema</taxon>
    </lineage>
</organism>
<evidence type="ECO:0000313" key="6">
    <source>
        <dbReference type="Proteomes" id="UP000316238"/>
    </source>
</evidence>
<dbReference type="Pfam" id="PF07676">
    <property type="entry name" value="PD40"/>
    <property type="match status" value="2"/>
</dbReference>
<keyword evidence="4" id="KW-0802">TPR repeat</keyword>
<dbReference type="Gene3D" id="1.25.40.10">
    <property type="entry name" value="Tetratricopeptide repeat domain"/>
    <property type="match status" value="1"/>
</dbReference>
<gene>
    <name evidence="5" type="ORF">CDV28_1706</name>
</gene>
<evidence type="ECO:0000256" key="3">
    <source>
        <dbReference type="PROSITE-ProRule" id="PRU00221"/>
    </source>
</evidence>
<dbReference type="PROSITE" id="PS50294">
    <property type="entry name" value="WD_REPEATS_REGION"/>
    <property type="match status" value="2"/>
</dbReference>
<keyword evidence="2" id="KW-0677">Repeat</keyword>
<dbReference type="InterPro" id="IPR011659">
    <property type="entry name" value="WD40"/>
</dbReference>
<dbReference type="Proteomes" id="UP000316238">
    <property type="component" value="Unassembled WGS sequence"/>
</dbReference>
<dbReference type="PROSITE" id="PS50005">
    <property type="entry name" value="TPR"/>
    <property type="match status" value="1"/>
</dbReference>
<feature type="repeat" description="WD" evidence="3">
    <location>
        <begin position="177"/>
        <end position="218"/>
    </location>
</feature>
<dbReference type="SMART" id="SM00320">
    <property type="entry name" value="WD40"/>
    <property type="match status" value="4"/>
</dbReference>
<dbReference type="PANTHER" id="PTHR19879">
    <property type="entry name" value="TRANSCRIPTION INITIATION FACTOR TFIID"/>
    <property type="match status" value="1"/>
</dbReference>
<dbReference type="AlphaFoldDB" id="A0A521FY57"/>